<organism evidence="1 2">
    <name type="scientific">Paenibacillus melissococcoides</name>
    <dbReference type="NCBI Taxonomy" id="2912268"/>
    <lineage>
        <taxon>Bacteria</taxon>
        <taxon>Bacillati</taxon>
        <taxon>Bacillota</taxon>
        <taxon>Bacilli</taxon>
        <taxon>Bacillales</taxon>
        <taxon>Paenibacillaceae</taxon>
        <taxon>Paenibacillus</taxon>
    </lineage>
</organism>
<name>A0ABN8TZ09_9BACL</name>
<evidence type="ECO:0000313" key="1">
    <source>
        <dbReference type="EMBL" id="CAH8244029.1"/>
    </source>
</evidence>
<dbReference type="EMBL" id="CALYLO010000001">
    <property type="protein sequence ID" value="CAH8244029.1"/>
    <property type="molecule type" value="Genomic_DNA"/>
</dbReference>
<gene>
    <name evidence="1" type="ORF">WJ0W_001268</name>
</gene>
<evidence type="ECO:0000313" key="2">
    <source>
        <dbReference type="Proteomes" id="UP001154322"/>
    </source>
</evidence>
<proteinExistence type="predicted"/>
<keyword evidence="2" id="KW-1185">Reference proteome</keyword>
<reference evidence="1" key="1">
    <citation type="submission" date="2022-06" db="EMBL/GenBank/DDBJ databases">
        <authorList>
            <person name="Dietemann V."/>
            <person name="Ory F."/>
            <person name="Dainat B."/>
            <person name="Oberhansli S."/>
        </authorList>
    </citation>
    <scope>NUCLEOTIDE SEQUENCE</scope>
    <source>
        <strain evidence="1">Ena-SAMPLE-TAB-26-04-2022-14:26:32:270-5432</strain>
    </source>
</reference>
<sequence>MYELMDGDRWLEMDDEERAYAEEKRRWQELALRLKERLRESGEGERRA</sequence>
<protein>
    <submittedName>
        <fullName evidence="1">Uncharacterized protein</fullName>
    </submittedName>
</protein>
<accession>A0ABN8TZ09</accession>
<comment type="caution">
    <text evidence="1">The sequence shown here is derived from an EMBL/GenBank/DDBJ whole genome shotgun (WGS) entry which is preliminary data.</text>
</comment>
<dbReference type="RefSeq" id="WP_213429128.1">
    <property type="nucleotide sequence ID" value="NZ_AP031286.1"/>
</dbReference>
<dbReference type="Proteomes" id="UP001154322">
    <property type="component" value="Unassembled WGS sequence"/>
</dbReference>